<sequence length="232" mass="26690">MENETNIENSYEEFCGQVYKESENLKSNGSIEVRLYDVLLKYWKFISNGQVLNKIKCDSPIACTNKLALFTAIGDETNMKESANISDVINSYGRIAAVGINQPLNDNLFHIGWMTYGRVLFDNYNLWPENPLEPFLNTFLCTMNVKNSGDYRKCGEAYCDEVPCSYHGTRSCYFLAGCVNGHCLYWDMLAYYRDDAQSQCQNINSTLVVVYDKTFQDGLYSKFEFKLEMVRC</sequence>
<proteinExistence type="predicted"/>
<name>A0A914C642_9BILA</name>
<dbReference type="AlphaFoldDB" id="A0A914C642"/>
<reference evidence="2" key="1">
    <citation type="submission" date="2022-11" db="UniProtKB">
        <authorList>
            <consortium name="WormBaseParasite"/>
        </authorList>
    </citation>
    <scope>IDENTIFICATION</scope>
</reference>
<organism evidence="1 2">
    <name type="scientific">Acrobeloides nanus</name>
    <dbReference type="NCBI Taxonomy" id="290746"/>
    <lineage>
        <taxon>Eukaryota</taxon>
        <taxon>Metazoa</taxon>
        <taxon>Ecdysozoa</taxon>
        <taxon>Nematoda</taxon>
        <taxon>Chromadorea</taxon>
        <taxon>Rhabditida</taxon>
        <taxon>Tylenchina</taxon>
        <taxon>Cephalobomorpha</taxon>
        <taxon>Cephaloboidea</taxon>
        <taxon>Cephalobidae</taxon>
        <taxon>Acrobeloides</taxon>
    </lineage>
</organism>
<evidence type="ECO:0000313" key="2">
    <source>
        <dbReference type="WBParaSite" id="ACRNAN_Path_393.g1494.t1"/>
    </source>
</evidence>
<evidence type="ECO:0000313" key="1">
    <source>
        <dbReference type="Proteomes" id="UP000887540"/>
    </source>
</evidence>
<keyword evidence="1" id="KW-1185">Reference proteome</keyword>
<protein>
    <submittedName>
        <fullName evidence="2">C-type lectin domain-containing protein</fullName>
    </submittedName>
</protein>
<accession>A0A914C642</accession>
<dbReference type="WBParaSite" id="ACRNAN_Path_393.g1494.t1">
    <property type="protein sequence ID" value="ACRNAN_Path_393.g1494.t1"/>
    <property type="gene ID" value="ACRNAN_Path_393.g1494"/>
</dbReference>
<dbReference type="Proteomes" id="UP000887540">
    <property type="component" value="Unplaced"/>
</dbReference>